<evidence type="ECO:0000256" key="1">
    <source>
        <dbReference type="SAM" id="MobiDB-lite"/>
    </source>
</evidence>
<reference evidence="2" key="1">
    <citation type="submission" date="2023-03" db="EMBL/GenBank/DDBJ databases">
        <title>Massive genome expansion in bonnet fungi (Mycena s.s.) driven by repeated elements and novel gene families across ecological guilds.</title>
        <authorList>
            <consortium name="Lawrence Berkeley National Laboratory"/>
            <person name="Harder C.B."/>
            <person name="Miyauchi S."/>
            <person name="Viragh M."/>
            <person name="Kuo A."/>
            <person name="Thoen E."/>
            <person name="Andreopoulos B."/>
            <person name="Lu D."/>
            <person name="Skrede I."/>
            <person name="Drula E."/>
            <person name="Henrissat B."/>
            <person name="Morin E."/>
            <person name="Kohler A."/>
            <person name="Barry K."/>
            <person name="LaButti K."/>
            <person name="Morin E."/>
            <person name="Salamov A."/>
            <person name="Lipzen A."/>
            <person name="Mereny Z."/>
            <person name="Hegedus B."/>
            <person name="Baldrian P."/>
            <person name="Stursova M."/>
            <person name="Weitz H."/>
            <person name="Taylor A."/>
            <person name="Grigoriev I.V."/>
            <person name="Nagy L.G."/>
            <person name="Martin F."/>
            <person name="Kauserud H."/>
        </authorList>
    </citation>
    <scope>NUCLEOTIDE SEQUENCE</scope>
    <source>
        <strain evidence="2">9284</strain>
    </source>
</reference>
<accession>A0AAD7C554</accession>
<evidence type="ECO:0008006" key="4">
    <source>
        <dbReference type="Google" id="ProtNLM"/>
    </source>
</evidence>
<organism evidence="2 3">
    <name type="scientific">Roridomyces roridus</name>
    <dbReference type="NCBI Taxonomy" id="1738132"/>
    <lineage>
        <taxon>Eukaryota</taxon>
        <taxon>Fungi</taxon>
        <taxon>Dikarya</taxon>
        <taxon>Basidiomycota</taxon>
        <taxon>Agaricomycotina</taxon>
        <taxon>Agaricomycetes</taxon>
        <taxon>Agaricomycetidae</taxon>
        <taxon>Agaricales</taxon>
        <taxon>Marasmiineae</taxon>
        <taxon>Mycenaceae</taxon>
        <taxon>Roridomyces</taxon>
    </lineage>
</organism>
<feature type="region of interest" description="Disordered" evidence="1">
    <location>
        <begin position="1"/>
        <end position="33"/>
    </location>
</feature>
<dbReference type="EMBL" id="JARKIF010000005">
    <property type="protein sequence ID" value="KAJ7638947.1"/>
    <property type="molecule type" value="Genomic_DNA"/>
</dbReference>
<evidence type="ECO:0000313" key="2">
    <source>
        <dbReference type="EMBL" id="KAJ7638947.1"/>
    </source>
</evidence>
<name>A0AAD7C554_9AGAR</name>
<gene>
    <name evidence="2" type="ORF">FB45DRAFT_1023693</name>
</gene>
<proteinExistence type="predicted"/>
<evidence type="ECO:0000313" key="3">
    <source>
        <dbReference type="Proteomes" id="UP001221142"/>
    </source>
</evidence>
<feature type="compositionally biased region" description="Low complexity" evidence="1">
    <location>
        <begin position="326"/>
        <end position="337"/>
    </location>
</feature>
<keyword evidence="3" id="KW-1185">Reference proteome</keyword>
<comment type="caution">
    <text evidence="2">The sequence shown here is derived from an EMBL/GenBank/DDBJ whole genome shotgun (WGS) entry which is preliminary data.</text>
</comment>
<protein>
    <recommendedName>
        <fullName evidence="4">Zinc finger GRF-type domain-containing protein</fullName>
    </recommendedName>
</protein>
<sequence>MANYLSEDACRQPGCSQKLTKPRPSIGHYEPENEGRFYQKCPRNNFKPNSTCKGFIWRDDLSPAPWGDGQPANDASKSSRIPENPCISLKCLDSGRPKPCNVQCSQVFCLDCCRASGQPCTASGHKPRAVCASPVPPVPTATSAAIAQSLAPAGALSKSYATMISPQLAFKLTNGDFEMLTGGGDANVQRQLARTRIKVHFWNVNDMSPLIISVSVLSNKWPFFHPRDYSIVTTTVKNTCTTYAYLDSEEHTWVITDEAIAVKVNSSVYLRLVEVTVCLDLPPTSKRGLTSNDRDPFNADQSPTKKQRLDYSGVYDRNDGPPSSPSPSIASSKQSTPAHSPEKTAHMGCSRPSLVSEIIEIESDSDEASMPATPSKKRKHGGDFPLQFACDMVKVLQAMEALKQPTQKDMWVKSGRKAEDFKSSTFSRCYGAWKWVAPDVLAAAVAAGQTQPGKWAPILAAYREHQRT</sequence>
<feature type="region of interest" description="Disordered" evidence="1">
    <location>
        <begin position="284"/>
        <end position="349"/>
    </location>
</feature>
<dbReference type="AlphaFoldDB" id="A0AAD7C554"/>
<dbReference type="Proteomes" id="UP001221142">
    <property type="component" value="Unassembled WGS sequence"/>
</dbReference>